<dbReference type="InterPro" id="IPR003488">
    <property type="entry name" value="DprA"/>
</dbReference>
<feature type="domain" description="Smf/DprA SLOG" evidence="2">
    <location>
        <begin position="58"/>
        <end position="267"/>
    </location>
</feature>
<comment type="caution">
    <text evidence="3">The sequence shown here is derived from an EMBL/GenBank/DDBJ whole genome shotgun (WGS) entry which is preliminary data.</text>
</comment>
<dbReference type="STRING" id="1798652.A3A43_03405"/>
<evidence type="ECO:0000256" key="1">
    <source>
        <dbReference type="ARBA" id="ARBA00006525"/>
    </source>
</evidence>
<dbReference type="PANTHER" id="PTHR43022:SF1">
    <property type="entry name" value="PROTEIN SMF"/>
    <property type="match status" value="1"/>
</dbReference>
<dbReference type="SUPFAM" id="SSF102405">
    <property type="entry name" value="MCP/YpsA-like"/>
    <property type="match status" value="1"/>
</dbReference>
<proteinExistence type="inferred from homology"/>
<dbReference type="Proteomes" id="UP000178495">
    <property type="component" value="Unassembled WGS sequence"/>
</dbReference>
<dbReference type="Gene3D" id="3.40.50.450">
    <property type="match status" value="1"/>
</dbReference>
<dbReference type="Pfam" id="PF02481">
    <property type="entry name" value="DNA_processg_A"/>
    <property type="match status" value="1"/>
</dbReference>
<evidence type="ECO:0000313" key="3">
    <source>
        <dbReference type="EMBL" id="OGZ01463.1"/>
    </source>
</evidence>
<accession>A0A1G2CJ88</accession>
<evidence type="ECO:0000259" key="2">
    <source>
        <dbReference type="Pfam" id="PF02481"/>
    </source>
</evidence>
<reference evidence="3 4" key="1">
    <citation type="journal article" date="2016" name="Nat. Commun.">
        <title>Thousands of microbial genomes shed light on interconnected biogeochemical processes in an aquifer system.</title>
        <authorList>
            <person name="Anantharaman K."/>
            <person name="Brown C.T."/>
            <person name="Hug L.A."/>
            <person name="Sharon I."/>
            <person name="Castelle C.J."/>
            <person name="Probst A.J."/>
            <person name="Thomas B.C."/>
            <person name="Singh A."/>
            <person name="Wilkins M.J."/>
            <person name="Karaoz U."/>
            <person name="Brodie E.L."/>
            <person name="Williams K.H."/>
            <person name="Hubbard S.S."/>
            <person name="Banfield J.F."/>
        </authorList>
    </citation>
    <scope>NUCLEOTIDE SEQUENCE [LARGE SCALE GENOMIC DNA]</scope>
</reference>
<evidence type="ECO:0000313" key="4">
    <source>
        <dbReference type="Proteomes" id="UP000178495"/>
    </source>
</evidence>
<protein>
    <submittedName>
        <fullName evidence="3">DNA protecting protein DprA</fullName>
    </submittedName>
</protein>
<dbReference type="InterPro" id="IPR057666">
    <property type="entry name" value="DrpA_SLOG"/>
</dbReference>
<organism evidence="3 4">
    <name type="scientific">Candidatus Liptonbacteria bacterium RIFCSPLOWO2_01_FULL_56_20</name>
    <dbReference type="NCBI Taxonomy" id="1798652"/>
    <lineage>
        <taxon>Bacteria</taxon>
        <taxon>Candidatus Liptoniibacteriota</taxon>
    </lineage>
</organism>
<name>A0A1G2CJ88_9BACT</name>
<dbReference type="EMBL" id="MHLC01000010">
    <property type="protein sequence ID" value="OGZ01463.1"/>
    <property type="molecule type" value="Genomic_DNA"/>
</dbReference>
<sequence>MSYHALALALHANYPALARVRQEYKDWQTAWSSLAKEKAGGIDPEAAWRTLERQGIRLILSNDPAYPPGLREIPWPPFGIYVRGTLPGRDTPALAIVGTRKATESSRELARAFAGELARVGVVIVSGLALGVDAASHVGCLDAGGKTVAVLGSGIDRIYPALHERLAQRILDRHGAIVSEYPPGTPTLPYRFLERNRIVSGLGRGVLVIEAPEHSGALATARFALEQNRDVFVVPGPAPHPHFRGSHALIRAGAELVTSTAHILEALHLAPAQAVTKDLSETREEKIILDVLRASATPLSIDKIIELSKLKTPIANQAVSFLAIKNRIQESEGGYALIS</sequence>
<dbReference type="GO" id="GO:0009294">
    <property type="term" value="P:DNA-mediated transformation"/>
    <property type="evidence" value="ECO:0007669"/>
    <property type="project" value="InterPro"/>
</dbReference>
<dbReference type="PANTHER" id="PTHR43022">
    <property type="entry name" value="PROTEIN SMF"/>
    <property type="match status" value="1"/>
</dbReference>
<dbReference type="NCBIfam" id="TIGR00732">
    <property type="entry name" value="dprA"/>
    <property type="match status" value="1"/>
</dbReference>
<dbReference type="AlphaFoldDB" id="A0A1G2CJ88"/>
<comment type="similarity">
    <text evidence="1">Belongs to the DprA/Smf family.</text>
</comment>
<gene>
    <name evidence="3" type="ORF">A3A43_03405</name>
</gene>